<evidence type="ECO:0000313" key="3">
    <source>
        <dbReference type="Proteomes" id="UP000279259"/>
    </source>
</evidence>
<keyword evidence="3" id="KW-1185">Reference proteome</keyword>
<name>A0A427YIK6_9TREE</name>
<evidence type="ECO:0000313" key="2">
    <source>
        <dbReference type="EMBL" id="RSH90918.1"/>
    </source>
</evidence>
<dbReference type="AlphaFoldDB" id="A0A427YIK6"/>
<feature type="compositionally biased region" description="Low complexity" evidence="1">
    <location>
        <begin position="127"/>
        <end position="140"/>
    </location>
</feature>
<evidence type="ECO:0000256" key="1">
    <source>
        <dbReference type="SAM" id="MobiDB-lite"/>
    </source>
</evidence>
<reference evidence="2 3" key="1">
    <citation type="submission" date="2018-11" db="EMBL/GenBank/DDBJ databases">
        <title>Genome sequence of Saitozyma podzolica DSM 27192.</title>
        <authorList>
            <person name="Aliyu H."/>
            <person name="Gorte O."/>
            <person name="Ochsenreither K."/>
        </authorList>
    </citation>
    <scope>NUCLEOTIDE SEQUENCE [LARGE SCALE GENOMIC DNA]</scope>
    <source>
        <strain evidence="2 3">DSM 27192</strain>
    </source>
</reference>
<comment type="caution">
    <text evidence="2">The sequence shown here is derived from an EMBL/GenBank/DDBJ whole genome shotgun (WGS) entry which is preliminary data.</text>
</comment>
<dbReference type="EMBL" id="RSCD01000009">
    <property type="protein sequence ID" value="RSH90918.1"/>
    <property type="molecule type" value="Genomic_DNA"/>
</dbReference>
<proteinExistence type="predicted"/>
<organism evidence="2 3">
    <name type="scientific">Saitozyma podzolica</name>
    <dbReference type="NCBI Taxonomy" id="1890683"/>
    <lineage>
        <taxon>Eukaryota</taxon>
        <taxon>Fungi</taxon>
        <taxon>Dikarya</taxon>
        <taxon>Basidiomycota</taxon>
        <taxon>Agaricomycotina</taxon>
        <taxon>Tremellomycetes</taxon>
        <taxon>Tremellales</taxon>
        <taxon>Trimorphomycetaceae</taxon>
        <taxon>Saitozyma</taxon>
    </lineage>
</organism>
<accession>A0A427YIK6</accession>
<feature type="region of interest" description="Disordered" evidence="1">
    <location>
        <begin position="1"/>
        <end position="216"/>
    </location>
</feature>
<dbReference type="OrthoDB" id="10508467at2759"/>
<protein>
    <submittedName>
        <fullName evidence="2">Uncharacterized protein</fullName>
    </submittedName>
</protein>
<feature type="compositionally biased region" description="Low complexity" evidence="1">
    <location>
        <begin position="26"/>
        <end position="42"/>
    </location>
</feature>
<feature type="compositionally biased region" description="Basic and acidic residues" evidence="1">
    <location>
        <begin position="70"/>
        <end position="91"/>
    </location>
</feature>
<sequence>MPTTSPDLHASLPPLVESPERERDSPTTSSSSSSFSSLFDSLRVSAGNRMDEQHGGQRRESSGSSTSWDSRADSSSRKGSGESLHFPEPRRPSATTWNSSDSERTVSEVQTPDQSADILRQYRPFNSSSPASSVTSSAPSKGEMTPRAELPQPVWPLTAASPRKSGKAKQTEGEGKGEGKGEGVGFATNPSLSEGGPVRSASLNRAGSWRRKHASY</sequence>
<feature type="compositionally biased region" description="Basic and acidic residues" evidence="1">
    <location>
        <begin position="49"/>
        <end position="61"/>
    </location>
</feature>
<gene>
    <name evidence="2" type="ORF">EHS25_010094</name>
</gene>
<dbReference type="Proteomes" id="UP000279259">
    <property type="component" value="Unassembled WGS sequence"/>
</dbReference>
<feature type="compositionally biased region" description="Basic and acidic residues" evidence="1">
    <location>
        <begin position="169"/>
        <end position="181"/>
    </location>
</feature>